<dbReference type="InterPro" id="IPR029033">
    <property type="entry name" value="His_PPase_superfam"/>
</dbReference>
<evidence type="ECO:0000256" key="2">
    <source>
        <dbReference type="ARBA" id="ARBA00006717"/>
    </source>
</evidence>
<feature type="binding site" evidence="7">
    <location>
        <position position="101"/>
    </location>
    <ligand>
        <name>substrate</name>
    </ligand>
</feature>
<dbReference type="AlphaFoldDB" id="A0A9Q9B809"/>
<dbReference type="FunFam" id="3.40.50.1240:FF:000003">
    <property type="entry name" value="2,3-bisphosphoglycerate-dependent phosphoglycerate mutase"/>
    <property type="match status" value="1"/>
</dbReference>
<comment type="catalytic activity">
    <reaction evidence="1">
        <text>(2R)-2-phosphoglycerate = (2R)-3-phosphoglycerate</text>
        <dbReference type="Rhea" id="RHEA:15901"/>
        <dbReference type="ChEBI" id="CHEBI:58272"/>
        <dbReference type="ChEBI" id="CHEBI:58289"/>
        <dbReference type="EC" id="5.4.2.11"/>
    </reaction>
</comment>
<evidence type="ECO:0000313" key="9">
    <source>
        <dbReference type="EMBL" id="USW59098.1"/>
    </source>
</evidence>
<gene>
    <name evidence="9" type="ORF">Slin15195_G124170</name>
</gene>
<proteinExistence type="inferred from homology"/>
<evidence type="ECO:0000256" key="5">
    <source>
        <dbReference type="ARBA" id="ARBA00023235"/>
    </source>
</evidence>
<dbReference type="Proteomes" id="UP001056384">
    <property type="component" value="Chromosome 12"/>
</dbReference>
<evidence type="ECO:0000256" key="4">
    <source>
        <dbReference type="ARBA" id="ARBA00023152"/>
    </source>
</evidence>
<dbReference type="GO" id="GO:0006096">
    <property type="term" value="P:glycolytic process"/>
    <property type="evidence" value="ECO:0007669"/>
    <property type="project" value="UniProtKB-KW"/>
</dbReference>
<dbReference type="EMBL" id="CP099429">
    <property type="protein sequence ID" value="USW59098.1"/>
    <property type="molecule type" value="Genomic_DNA"/>
</dbReference>
<protein>
    <recommendedName>
        <fullName evidence="3">phosphoglycerate mutase (2,3-diphosphoglycerate-dependent)</fullName>
        <ecNumber evidence="3">5.4.2.11</ecNumber>
    </recommendedName>
</protein>
<organism evidence="9 10">
    <name type="scientific">Septoria linicola</name>
    <dbReference type="NCBI Taxonomy" id="215465"/>
    <lineage>
        <taxon>Eukaryota</taxon>
        <taxon>Fungi</taxon>
        <taxon>Dikarya</taxon>
        <taxon>Ascomycota</taxon>
        <taxon>Pezizomycotina</taxon>
        <taxon>Dothideomycetes</taxon>
        <taxon>Dothideomycetidae</taxon>
        <taxon>Mycosphaerellales</taxon>
        <taxon>Mycosphaerellaceae</taxon>
        <taxon>Septoria</taxon>
    </lineage>
</organism>
<feature type="binding site" evidence="7">
    <location>
        <position position="63"/>
    </location>
    <ligand>
        <name>substrate</name>
    </ligand>
</feature>
<dbReference type="GO" id="GO:0004619">
    <property type="term" value="F:phosphoglycerate mutase activity"/>
    <property type="evidence" value="ECO:0007669"/>
    <property type="project" value="UniProtKB-EC"/>
</dbReference>
<dbReference type="SMART" id="SM00855">
    <property type="entry name" value="PGAM"/>
    <property type="match status" value="1"/>
</dbReference>
<evidence type="ECO:0000256" key="1">
    <source>
        <dbReference type="ARBA" id="ARBA00000380"/>
    </source>
</evidence>
<feature type="binding site" evidence="7">
    <location>
        <begin position="24"/>
        <end position="25"/>
    </location>
    <ligand>
        <name>substrate</name>
    </ligand>
</feature>
<feature type="active site" description="Tele-phosphohistidine intermediate" evidence="6">
    <location>
        <position position="12"/>
    </location>
</feature>
<comment type="similarity">
    <text evidence="2">Belongs to the phosphoglycerate mutase family. BPG-dependent PGAM subfamily.</text>
</comment>
<dbReference type="Pfam" id="PF00300">
    <property type="entry name" value="His_Phos_1"/>
    <property type="match status" value="1"/>
</dbReference>
<feature type="active site" description="Proton donor/acceptor" evidence="6">
    <location>
        <position position="90"/>
    </location>
</feature>
<feature type="binding site" evidence="7">
    <location>
        <begin position="186"/>
        <end position="187"/>
    </location>
    <ligand>
        <name>substrate</name>
    </ligand>
</feature>
<accession>A0A9Q9B809</accession>
<keyword evidence="10" id="KW-1185">Reference proteome</keyword>
<evidence type="ECO:0000256" key="8">
    <source>
        <dbReference type="PIRSR" id="PIRSR613078-3"/>
    </source>
</evidence>
<dbReference type="HAMAP" id="MF_01039">
    <property type="entry name" value="PGAM_GpmA"/>
    <property type="match status" value="1"/>
</dbReference>
<feature type="binding site" evidence="7">
    <location>
        <begin position="11"/>
        <end position="18"/>
    </location>
    <ligand>
        <name>substrate</name>
    </ligand>
</feature>
<evidence type="ECO:0000313" key="10">
    <source>
        <dbReference type="Proteomes" id="UP001056384"/>
    </source>
</evidence>
<dbReference type="InterPro" id="IPR013078">
    <property type="entry name" value="His_Pase_superF_clade-1"/>
</dbReference>
<dbReference type="SUPFAM" id="SSF53254">
    <property type="entry name" value="Phosphoglycerate mutase-like"/>
    <property type="match status" value="1"/>
</dbReference>
<keyword evidence="4" id="KW-0324">Glycolysis</keyword>
<feature type="binding site" evidence="7">
    <location>
        <begin position="90"/>
        <end position="93"/>
    </location>
    <ligand>
        <name>substrate</name>
    </ligand>
</feature>
<name>A0A9Q9B809_9PEZI</name>
<reference evidence="9" key="1">
    <citation type="submission" date="2022-06" db="EMBL/GenBank/DDBJ databases">
        <title>Complete genome sequences of two strains of the flax pathogen Septoria linicola.</title>
        <authorList>
            <person name="Lapalu N."/>
            <person name="Simon A."/>
            <person name="Demenou B."/>
            <person name="Paumier D."/>
            <person name="Guillot M.-P."/>
            <person name="Gout L."/>
            <person name="Valade R."/>
        </authorList>
    </citation>
    <scope>NUCLEOTIDE SEQUENCE</scope>
    <source>
        <strain evidence="9">SE15195</strain>
    </source>
</reference>
<dbReference type="CDD" id="cd07067">
    <property type="entry name" value="HP_PGM_like"/>
    <property type="match status" value="1"/>
</dbReference>
<dbReference type="NCBIfam" id="TIGR01258">
    <property type="entry name" value="pgm_1"/>
    <property type="match status" value="1"/>
</dbReference>
<evidence type="ECO:0000256" key="7">
    <source>
        <dbReference type="PIRSR" id="PIRSR613078-2"/>
    </source>
</evidence>
<dbReference type="PANTHER" id="PTHR11931">
    <property type="entry name" value="PHOSPHOGLYCERATE MUTASE"/>
    <property type="match status" value="1"/>
</dbReference>
<keyword evidence="5" id="KW-0413">Isomerase</keyword>
<feature type="site" description="Transition state stabilizer" evidence="8">
    <location>
        <position position="185"/>
    </location>
</feature>
<dbReference type="Gene3D" id="3.40.50.1240">
    <property type="entry name" value="Phosphoglycerate mutase-like"/>
    <property type="match status" value="1"/>
</dbReference>
<evidence type="ECO:0000256" key="6">
    <source>
        <dbReference type="PIRSR" id="PIRSR613078-1"/>
    </source>
</evidence>
<dbReference type="EC" id="5.4.2.11" evidence="3"/>
<evidence type="ECO:0000256" key="3">
    <source>
        <dbReference type="ARBA" id="ARBA00012028"/>
    </source>
</evidence>
<sequence>MTGKYNLIILRHGRSEWNERNLFTGWVDVPLNEQGTAEAKLAGKLLKQAGWLPDLVSTSLLRRAIVIANLALDEADRLWIPVKRSWRPNERHYGGLQGLNKAQSAAQYGDEQVHIWRRSFDVRPPSTSEEYRKSEGADRRYATQRVSVPATEYHLKDMLKRTLPYWESEIVPELKSGKTVLIAAHGNSLWALMNELKGISQKDIPGVEIPTGVLIVYELDDDFQGRGRRLG</sequence>
<feature type="binding site" evidence="7">
    <location>
        <begin position="117"/>
        <end position="118"/>
    </location>
    <ligand>
        <name>substrate</name>
    </ligand>
</feature>
<dbReference type="InterPro" id="IPR005952">
    <property type="entry name" value="Phosphogly_mut1"/>
</dbReference>